<reference evidence="2" key="1">
    <citation type="submission" date="2014-07" db="EMBL/GenBank/DDBJ databases">
        <authorList>
            <person name="Martin A.A"/>
            <person name="De Silva N."/>
        </authorList>
    </citation>
    <scope>NUCLEOTIDE SEQUENCE</scope>
</reference>
<accession>A0A0K0FTC1</accession>
<evidence type="ECO:0000313" key="2">
    <source>
        <dbReference type="Proteomes" id="UP000035680"/>
    </source>
</evidence>
<sequence>MRYLDFELKNRIMLDLSITTLPIPKDNLTSRRKEIIKKFNLKQRDLPSSIRDLPINEDILSRSTIPDQLKFFNFNKKVQYGRKRNETTGNNDINLQNNQNENHTCAPIKKAKIMSQTSDNTLLNSSFNVDDNWDKIQETIVGKKTYIDKVKENIKCKNKRNNDKIQNSKTANKHNNKSHKKPFKDQNPLETSEIDKILESKLAIYNKVWKREKVSEKEVTDNWRKASKELKIAARLLRSYDNVKMDLDGMKYNNIIKIKRAKNKTSRFVDRVKKLISQKNSHNKKDKANANYKIRKIVQSCKMKRNDKKMENIDQILHLNSERIKNLNKRIDIVQKKNDDNKIKFNFSSKPSLKSLNLDKNHKTDIPNETIEEYLTDLFKEEDTKNNGLLEEWIKETQFEQQNIINIGDKELFENEFKFSRGWKAAGLNGIYLALYKQLPSAKIFLRNWCFGVLNGTIKISKFDVAGKAFAIYKSGDANLPQNYRFINVLNSHFKILSKIMNEIIINHLVKVISKEQQTNQKNKNGLYDGIILNRFLQQSHGNEGEQLNQAWIDFRKAFDTISHKKLKIILTKLGIDKKNFKYHFFLNEILVI</sequence>
<dbReference type="AlphaFoldDB" id="A0A0K0FTC1"/>
<keyword evidence="2" id="KW-1185">Reference proteome</keyword>
<feature type="compositionally biased region" description="Basic residues" evidence="1">
    <location>
        <begin position="171"/>
        <end position="182"/>
    </location>
</feature>
<name>A0A0K0FTC1_STRVS</name>
<protein>
    <submittedName>
        <fullName evidence="3">Reverse transcriptase domain-containing protein</fullName>
    </submittedName>
</protein>
<proteinExistence type="predicted"/>
<organism evidence="2 3">
    <name type="scientific">Strongyloides venezuelensis</name>
    <name type="common">Threadworm</name>
    <dbReference type="NCBI Taxonomy" id="75913"/>
    <lineage>
        <taxon>Eukaryota</taxon>
        <taxon>Metazoa</taxon>
        <taxon>Ecdysozoa</taxon>
        <taxon>Nematoda</taxon>
        <taxon>Chromadorea</taxon>
        <taxon>Rhabditida</taxon>
        <taxon>Tylenchina</taxon>
        <taxon>Panagrolaimomorpha</taxon>
        <taxon>Strongyloidoidea</taxon>
        <taxon>Strongyloididae</taxon>
        <taxon>Strongyloides</taxon>
    </lineage>
</organism>
<feature type="region of interest" description="Disordered" evidence="1">
    <location>
        <begin position="157"/>
        <end position="189"/>
    </location>
</feature>
<dbReference type="STRING" id="75913.A0A0K0FTC1"/>
<evidence type="ECO:0000256" key="1">
    <source>
        <dbReference type="SAM" id="MobiDB-lite"/>
    </source>
</evidence>
<dbReference type="Proteomes" id="UP000035680">
    <property type="component" value="Unassembled WGS sequence"/>
</dbReference>
<evidence type="ECO:0000313" key="3">
    <source>
        <dbReference type="WBParaSite" id="SVE_1517200.1"/>
    </source>
</evidence>
<reference evidence="3" key="2">
    <citation type="submission" date="2015-08" db="UniProtKB">
        <authorList>
            <consortium name="WormBaseParasite"/>
        </authorList>
    </citation>
    <scope>IDENTIFICATION</scope>
</reference>
<dbReference type="WBParaSite" id="SVE_1517200.1">
    <property type="protein sequence ID" value="SVE_1517200.1"/>
    <property type="gene ID" value="SVE_1517200"/>
</dbReference>